<evidence type="ECO:0000256" key="3">
    <source>
        <dbReference type="ARBA" id="ARBA00010026"/>
    </source>
</evidence>
<evidence type="ECO:0000256" key="6">
    <source>
        <dbReference type="ARBA" id="ARBA00022824"/>
    </source>
</evidence>
<evidence type="ECO:0000256" key="2">
    <source>
        <dbReference type="ARBA" id="ARBA00004687"/>
    </source>
</evidence>
<feature type="transmembrane region" description="Helical" evidence="9">
    <location>
        <begin position="115"/>
        <end position="139"/>
    </location>
</feature>
<dbReference type="PANTHER" id="PTHR13121:SF0">
    <property type="entry name" value="PHOSPHATIDYLINOSITOL GLYCAN ANCHOR BIOSYNTHESIS CLASS U PROTEIN"/>
    <property type="match status" value="1"/>
</dbReference>
<comment type="pathway">
    <text evidence="2">Glycolipid biosynthesis; glycosylphosphatidylinositol-anchor biosynthesis.</text>
</comment>
<dbReference type="GO" id="GO:0016255">
    <property type="term" value="P:attachment of GPI anchor to protein"/>
    <property type="evidence" value="ECO:0007669"/>
    <property type="project" value="InterPro"/>
</dbReference>
<sequence length="392" mass="43620">LAGAALVRLLLLFVVSSSLWETVANHVLVVNPLTRWKPLAEGAFLLEHGMSPYDGGPCHQPPLLLTLATLLSRFPLGIINAYYLFLDLLAGFLLYQVGEAATSKGITPKPNGYHLGLVMMSVYLFNPISLITSMARSSLIYTHLAILSSLLYALRGSRTWAMCSIALATYLSLYPLVLITPILLALTHQVPASSRKDVMLSCIGGVLAWTSALHLLSFLLTASWDYLPATYGFILSIPDLTPNVGLWWYYLTEMFESFRVFFIGALQLHLFAFAIPVAIRFSDRPDFAFWLLLGIGNAFKGYPSIGDITVTLALLPLFHGVFAHMRYSFLISSLFLHALALSLPFWHLWIHWGSGNANFFFAVTLVWAAAQIILLVDVVYGMLRVEFSRKWP</sequence>
<evidence type="ECO:0000256" key="1">
    <source>
        <dbReference type="ARBA" id="ARBA00004477"/>
    </source>
</evidence>
<dbReference type="PANTHER" id="PTHR13121">
    <property type="entry name" value="GPI TRANSAMIDASE COMPONENT PIG-U"/>
    <property type="match status" value="1"/>
</dbReference>
<feature type="transmembrane region" description="Helical" evidence="9">
    <location>
        <begin position="260"/>
        <end position="281"/>
    </location>
</feature>
<dbReference type="Proteomes" id="UP000267251">
    <property type="component" value="Unassembled WGS sequence"/>
</dbReference>
<keyword evidence="5 9" id="KW-0812">Transmembrane</keyword>
<evidence type="ECO:0000256" key="7">
    <source>
        <dbReference type="ARBA" id="ARBA00022989"/>
    </source>
</evidence>
<evidence type="ECO:0000256" key="5">
    <source>
        <dbReference type="ARBA" id="ARBA00022692"/>
    </source>
</evidence>
<gene>
    <name evidence="11" type="ORF">BJ684DRAFT_4119</name>
</gene>
<keyword evidence="6" id="KW-0256">Endoplasmic reticulum</keyword>
<evidence type="ECO:0000256" key="10">
    <source>
        <dbReference type="SAM" id="SignalP"/>
    </source>
</evidence>
<feature type="transmembrane region" description="Helical" evidence="9">
    <location>
        <begin position="287"/>
        <end position="315"/>
    </location>
</feature>
<keyword evidence="7 9" id="KW-1133">Transmembrane helix</keyword>
<organism evidence="11 12">
    <name type="scientific">Piptocephalis cylindrospora</name>
    <dbReference type="NCBI Taxonomy" id="1907219"/>
    <lineage>
        <taxon>Eukaryota</taxon>
        <taxon>Fungi</taxon>
        <taxon>Fungi incertae sedis</taxon>
        <taxon>Zoopagomycota</taxon>
        <taxon>Zoopagomycotina</taxon>
        <taxon>Zoopagomycetes</taxon>
        <taxon>Zoopagales</taxon>
        <taxon>Piptocephalidaceae</taxon>
        <taxon>Piptocephalis</taxon>
    </lineage>
</organism>
<feature type="transmembrane region" description="Helical" evidence="9">
    <location>
        <begin position="74"/>
        <end position="95"/>
    </location>
</feature>
<protein>
    <submittedName>
        <fullName evidence="11">GPI transamidase subunit PIG-U</fullName>
    </submittedName>
</protein>
<evidence type="ECO:0000256" key="8">
    <source>
        <dbReference type="ARBA" id="ARBA00023136"/>
    </source>
</evidence>
<dbReference type="EMBL" id="KZ988005">
    <property type="protein sequence ID" value="RKP13502.1"/>
    <property type="molecule type" value="Genomic_DNA"/>
</dbReference>
<feature type="transmembrane region" description="Helical" evidence="9">
    <location>
        <begin position="198"/>
        <end position="220"/>
    </location>
</feature>
<dbReference type="InterPro" id="IPR009600">
    <property type="entry name" value="PIG-U"/>
</dbReference>
<dbReference type="AlphaFoldDB" id="A0A4P9Y4B9"/>
<keyword evidence="8 9" id="KW-0472">Membrane</keyword>
<feature type="transmembrane region" description="Helical" evidence="9">
    <location>
        <begin position="359"/>
        <end position="383"/>
    </location>
</feature>
<feature type="non-terminal residue" evidence="11">
    <location>
        <position position="392"/>
    </location>
</feature>
<feature type="transmembrane region" description="Helical" evidence="9">
    <location>
        <begin position="327"/>
        <end position="347"/>
    </location>
</feature>
<keyword evidence="10" id="KW-0732">Signal</keyword>
<feature type="signal peptide" evidence="10">
    <location>
        <begin position="1"/>
        <end position="24"/>
    </location>
</feature>
<dbReference type="GO" id="GO:0006506">
    <property type="term" value="P:GPI anchor biosynthetic process"/>
    <property type="evidence" value="ECO:0007669"/>
    <property type="project" value="UniProtKB-UniPathway"/>
</dbReference>
<feature type="transmembrane region" description="Helical" evidence="9">
    <location>
        <begin position="226"/>
        <end position="248"/>
    </location>
</feature>
<dbReference type="UniPathway" id="UPA00196"/>
<comment type="subcellular location">
    <subcellularLocation>
        <location evidence="1">Endoplasmic reticulum membrane</location>
        <topology evidence="1">Multi-pass membrane protein</topology>
    </subcellularLocation>
</comment>
<feature type="transmembrane region" description="Helical" evidence="9">
    <location>
        <begin position="159"/>
        <end position="186"/>
    </location>
</feature>
<evidence type="ECO:0000313" key="12">
    <source>
        <dbReference type="Proteomes" id="UP000267251"/>
    </source>
</evidence>
<dbReference type="GO" id="GO:0042765">
    <property type="term" value="C:GPI-anchor transamidase complex"/>
    <property type="evidence" value="ECO:0007669"/>
    <property type="project" value="InterPro"/>
</dbReference>
<accession>A0A4P9Y4B9</accession>
<dbReference type="OrthoDB" id="549017at2759"/>
<dbReference type="Pfam" id="PF06728">
    <property type="entry name" value="PIG-U"/>
    <property type="match status" value="1"/>
</dbReference>
<comment type="similarity">
    <text evidence="3">Belongs to the PIGU family.</text>
</comment>
<evidence type="ECO:0000256" key="4">
    <source>
        <dbReference type="ARBA" id="ARBA00022502"/>
    </source>
</evidence>
<feature type="chain" id="PRO_5020885599" evidence="10">
    <location>
        <begin position="25"/>
        <end position="392"/>
    </location>
</feature>
<evidence type="ECO:0000313" key="11">
    <source>
        <dbReference type="EMBL" id="RKP13502.1"/>
    </source>
</evidence>
<name>A0A4P9Y4B9_9FUNG</name>
<proteinExistence type="inferred from homology"/>
<reference evidence="12" key="1">
    <citation type="journal article" date="2018" name="Nat. Microbiol.">
        <title>Leveraging single-cell genomics to expand the fungal tree of life.</title>
        <authorList>
            <person name="Ahrendt S.R."/>
            <person name="Quandt C.A."/>
            <person name="Ciobanu D."/>
            <person name="Clum A."/>
            <person name="Salamov A."/>
            <person name="Andreopoulos B."/>
            <person name="Cheng J.F."/>
            <person name="Woyke T."/>
            <person name="Pelin A."/>
            <person name="Henrissat B."/>
            <person name="Reynolds N.K."/>
            <person name="Benny G.L."/>
            <person name="Smith M.E."/>
            <person name="James T.Y."/>
            <person name="Grigoriev I.V."/>
        </authorList>
    </citation>
    <scope>NUCLEOTIDE SEQUENCE [LARGE SCALE GENOMIC DNA]</scope>
</reference>
<feature type="non-terminal residue" evidence="11">
    <location>
        <position position="1"/>
    </location>
</feature>
<evidence type="ECO:0000256" key="9">
    <source>
        <dbReference type="SAM" id="Phobius"/>
    </source>
</evidence>
<keyword evidence="12" id="KW-1185">Reference proteome</keyword>
<keyword evidence="4" id="KW-0337">GPI-anchor biosynthesis</keyword>